<dbReference type="Proteomes" id="UP000238296">
    <property type="component" value="Unassembled WGS sequence"/>
</dbReference>
<proteinExistence type="predicted"/>
<dbReference type="EMBL" id="MLQM01000020">
    <property type="protein sequence ID" value="OHV05266.1"/>
    <property type="molecule type" value="Genomic_DNA"/>
</dbReference>
<keyword evidence="3" id="KW-0804">Transcription</keyword>
<dbReference type="GO" id="GO:0000976">
    <property type="term" value="F:transcription cis-regulatory region binding"/>
    <property type="evidence" value="ECO:0007669"/>
    <property type="project" value="TreeGrafter"/>
</dbReference>
<feature type="domain" description="HTH araC/xylS-type" evidence="4">
    <location>
        <begin position="241"/>
        <end position="337"/>
    </location>
</feature>
<reference evidence="5 7" key="1">
    <citation type="submission" date="2016-10" db="EMBL/GenBank/DDBJ databases">
        <title>Genome sequence of Mycobacterium talmonii.</title>
        <authorList>
            <person name="Greninger A.L."/>
            <person name="Elliott B."/>
            <person name="Vasireddy S."/>
            <person name="Vasireddy R."/>
        </authorList>
    </citation>
    <scope>NUCLEOTIDE SEQUENCE [LARGE SCALE GENOMIC DNA]</scope>
    <source>
        <strain evidence="5">MO-5499</strain>
        <strain evidence="7">NE-TNMC-100812</strain>
    </source>
</reference>
<dbReference type="PROSITE" id="PS01124">
    <property type="entry name" value="HTH_ARAC_FAMILY_2"/>
    <property type="match status" value="1"/>
</dbReference>
<dbReference type="SMART" id="SM00342">
    <property type="entry name" value="HTH_ARAC"/>
    <property type="match status" value="1"/>
</dbReference>
<dbReference type="PANTHER" id="PTHR47894:SF1">
    <property type="entry name" value="HTH-TYPE TRANSCRIPTIONAL REGULATOR VQSM"/>
    <property type="match status" value="1"/>
</dbReference>
<dbReference type="GO" id="GO:0003700">
    <property type="term" value="F:DNA-binding transcription factor activity"/>
    <property type="evidence" value="ECO:0007669"/>
    <property type="project" value="InterPro"/>
</dbReference>
<dbReference type="InterPro" id="IPR018060">
    <property type="entry name" value="HTH_AraC"/>
</dbReference>
<keyword evidence="2" id="KW-0238">DNA-binding</keyword>
<dbReference type="Pfam" id="PF12833">
    <property type="entry name" value="HTH_18"/>
    <property type="match status" value="1"/>
</dbReference>
<dbReference type="RefSeq" id="WP_071023418.1">
    <property type="nucleotide sequence ID" value="NZ_MLQM01000020.1"/>
</dbReference>
<evidence type="ECO:0000256" key="2">
    <source>
        <dbReference type="ARBA" id="ARBA00023125"/>
    </source>
</evidence>
<sequence>MTTPDLQTRRSAASLVVLLDWAGQFGITPQQCLAGTRTTPAALRSPAAEVSGQQELKAIANIVAALGDRPGLGLQAAARYPVTAFGVWGFAILTSPTLGEAIDVAVRFVRLSYAFCTFETRQHGDELSIVIDARSIPAPVRRFVLERDAAAIPNLYREILGVPPPPSRISFALPDPGPAIGRYEEMFGAVPEFGEAETSVTICAEQLNVPLPQASTHSAKLAEQQCRMLLEQREARTGRAGVVRDLLLADPARPPSLAQVADRLSCSARTLRRQLEAEGTSFRRLLDEVRQHLGTELLQSGMTVEQVSNRLGYTDVSNFSHAFHRWKGDSPRAYLARRSAATSTRRTMTMRSK</sequence>
<accession>A0A1S1NHH6</accession>
<comment type="caution">
    <text evidence="5">The sequence shown here is derived from an EMBL/GenBank/DDBJ whole genome shotgun (WGS) entry which is preliminary data.</text>
</comment>
<dbReference type="PANTHER" id="PTHR47894">
    <property type="entry name" value="HTH-TYPE TRANSCRIPTIONAL REGULATOR GADX"/>
    <property type="match status" value="1"/>
</dbReference>
<dbReference type="AlphaFoldDB" id="A0A1S1NHH6"/>
<keyword evidence="7" id="KW-1185">Reference proteome</keyword>
<dbReference type="Pfam" id="PF12625">
    <property type="entry name" value="Arabinose_bd"/>
    <property type="match status" value="1"/>
</dbReference>
<dbReference type="Gene3D" id="1.10.10.60">
    <property type="entry name" value="Homeodomain-like"/>
    <property type="match status" value="1"/>
</dbReference>
<dbReference type="InterPro" id="IPR032687">
    <property type="entry name" value="AraC-type_N"/>
</dbReference>
<evidence type="ECO:0000256" key="1">
    <source>
        <dbReference type="ARBA" id="ARBA00023015"/>
    </source>
</evidence>
<dbReference type="GO" id="GO:0005829">
    <property type="term" value="C:cytosol"/>
    <property type="evidence" value="ECO:0007669"/>
    <property type="project" value="TreeGrafter"/>
</dbReference>
<reference evidence="6 8" key="2">
    <citation type="journal article" date="2017" name="Int. J. Syst. Evol. Microbiol.">
        <title>Mycobacterium talmoniae sp. nov., a slowly growing mycobacterium isolated from human respiratory samples.</title>
        <authorList>
            <person name="Davidson R.M."/>
            <person name="DeGroote M.A."/>
            <person name="Marola J.L."/>
            <person name="Buss S."/>
            <person name="Jones V."/>
            <person name="McNeil M.R."/>
            <person name="Freifeld A.G."/>
            <person name="Elaine Epperson L."/>
            <person name="Hasan N.A."/>
            <person name="Jackson M."/>
            <person name="Iwen P.C."/>
            <person name="Salfinger M."/>
            <person name="Strong M."/>
        </authorList>
    </citation>
    <scope>NUCLEOTIDE SEQUENCE [LARGE SCALE GENOMIC DNA]</scope>
    <source>
        <strain evidence="6 8">ATCC BAA-2683</strain>
    </source>
</reference>
<evidence type="ECO:0000313" key="7">
    <source>
        <dbReference type="Proteomes" id="UP000179734"/>
    </source>
</evidence>
<name>A0A1S1NHH6_9MYCO</name>
<dbReference type="Proteomes" id="UP000179734">
    <property type="component" value="Unassembled WGS sequence"/>
</dbReference>
<evidence type="ECO:0000313" key="5">
    <source>
        <dbReference type="EMBL" id="OHV05266.1"/>
    </source>
</evidence>
<dbReference type="EMBL" id="PPEA01000430">
    <property type="protein sequence ID" value="PQM46816.1"/>
    <property type="molecule type" value="Genomic_DNA"/>
</dbReference>
<evidence type="ECO:0000256" key="3">
    <source>
        <dbReference type="ARBA" id="ARBA00023163"/>
    </source>
</evidence>
<dbReference type="SUPFAM" id="SSF46689">
    <property type="entry name" value="Homeodomain-like"/>
    <property type="match status" value="1"/>
</dbReference>
<gene>
    <name evidence="5" type="ORF">BKN37_06290</name>
    <name evidence="6" type="ORF">C1Y40_02986</name>
</gene>
<organism evidence="5 7">
    <name type="scientific">Mycobacterium talmoniae</name>
    <dbReference type="NCBI Taxonomy" id="1858794"/>
    <lineage>
        <taxon>Bacteria</taxon>
        <taxon>Bacillati</taxon>
        <taxon>Actinomycetota</taxon>
        <taxon>Actinomycetes</taxon>
        <taxon>Mycobacteriales</taxon>
        <taxon>Mycobacteriaceae</taxon>
        <taxon>Mycobacterium</taxon>
    </lineage>
</organism>
<protein>
    <submittedName>
        <fullName evidence="5">AraC family transcriptional regulator</fullName>
    </submittedName>
    <submittedName>
        <fullName evidence="6">Putative HTH-type transcriptional regulator</fullName>
    </submittedName>
</protein>
<evidence type="ECO:0000313" key="8">
    <source>
        <dbReference type="Proteomes" id="UP000238296"/>
    </source>
</evidence>
<evidence type="ECO:0000259" key="4">
    <source>
        <dbReference type="PROSITE" id="PS01124"/>
    </source>
</evidence>
<evidence type="ECO:0000313" key="6">
    <source>
        <dbReference type="EMBL" id="PQM46816.1"/>
    </source>
</evidence>
<dbReference type="InterPro" id="IPR009057">
    <property type="entry name" value="Homeodomain-like_sf"/>
</dbReference>
<reference evidence="6" key="3">
    <citation type="submission" date="2018-01" db="EMBL/GenBank/DDBJ databases">
        <authorList>
            <person name="Gaut B.S."/>
            <person name="Morton B.R."/>
            <person name="Clegg M.T."/>
            <person name="Duvall M.R."/>
        </authorList>
    </citation>
    <scope>NUCLEOTIDE SEQUENCE</scope>
    <source>
        <strain evidence="6">ATCC BAA-2683</strain>
    </source>
</reference>
<keyword evidence="1" id="KW-0805">Transcription regulation</keyword>